<evidence type="ECO:0000256" key="3">
    <source>
        <dbReference type="SAM" id="SignalP"/>
    </source>
</evidence>
<protein>
    <recommendedName>
        <fullName evidence="6">DUF4129 domain-containing protein</fullName>
    </recommendedName>
</protein>
<keyword evidence="2" id="KW-0812">Transmembrane</keyword>
<feature type="transmembrane region" description="Helical" evidence="2">
    <location>
        <begin position="103"/>
        <end position="122"/>
    </location>
</feature>
<dbReference type="RefSeq" id="WP_119751907.1">
    <property type="nucleotide sequence ID" value="NZ_QZCG01000019.1"/>
</dbReference>
<sequence length="263" mass="27941">MASFPPCLRRGSVVFVPALIAFCAAPAVAQQSGEKNGYRIIESIPAPQGESTDAYAEIVAKQRLNPDTTYATRIEGQLVTGRRLPSEEPDGPPDLSREPLFDMNGAGVAVAVLLLLAGLAAWMKFAGGGALLARAPTDAATKPEDAPDGWKMSAQETAASPADLLSRLAQMSDRGTALVLLLRHCLLAAGTATQIRFARSDTERRAFARLPREYIHGNRLSEILKTAELAHYGGRQVGEAEFSAMLDAGRSILAETRRGAADG</sequence>
<organism evidence="4 5">
    <name type="scientific">Paracoccus onubensis</name>
    <dbReference type="NCBI Taxonomy" id="1675788"/>
    <lineage>
        <taxon>Bacteria</taxon>
        <taxon>Pseudomonadati</taxon>
        <taxon>Pseudomonadota</taxon>
        <taxon>Alphaproteobacteria</taxon>
        <taxon>Rhodobacterales</taxon>
        <taxon>Paracoccaceae</taxon>
        <taxon>Paracoccus</taxon>
    </lineage>
</organism>
<keyword evidence="2" id="KW-1133">Transmembrane helix</keyword>
<keyword evidence="5" id="KW-1185">Reference proteome</keyword>
<evidence type="ECO:0000313" key="5">
    <source>
        <dbReference type="Proteomes" id="UP000284202"/>
    </source>
</evidence>
<evidence type="ECO:0000313" key="4">
    <source>
        <dbReference type="EMBL" id="RJE82141.1"/>
    </source>
</evidence>
<feature type="signal peptide" evidence="3">
    <location>
        <begin position="1"/>
        <end position="29"/>
    </location>
</feature>
<dbReference type="AlphaFoldDB" id="A0A418SMH3"/>
<evidence type="ECO:0000256" key="2">
    <source>
        <dbReference type="SAM" id="Phobius"/>
    </source>
</evidence>
<comment type="caution">
    <text evidence="4">The sequence shown here is derived from an EMBL/GenBank/DDBJ whole genome shotgun (WGS) entry which is preliminary data.</text>
</comment>
<accession>A0A418SMH3</accession>
<feature type="chain" id="PRO_5018997963" description="DUF4129 domain-containing protein" evidence="3">
    <location>
        <begin position="30"/>
        <end position="263"/>
    </location>
</feature>
<reference evidence="5" key="1">
    <citation type="submission" date="2018-09" db="EMBL/GenBank/DDBJ databases">
        <title>Acidovorax cavernicola nov. sp. isolated from Gruta de las Maravillas (Aracena, Spain).</title>
        <authorList>
            <person name="Jurado V."/>
            <person name="Gutierrez-Patricio S."/>
            <person name="Gonzalez-Pimentel J.L."/>
            <person name="Miller A.Z."/>
            <person name="Laiz L."/>
            <person name="Saiz-Jimenez C."/>
        </authorList>
    </citation>
    <scope>NUCLEOTIDE SEQUENCE [LARGE SCALE GENOMIC DNA]</scope>
    <source>
        <strain evidence="5">1011MAR3C25</strain>
    </source>
</reference>
<keyword evidence="2" id="KW-0472">Membrane</keyword>
<evidence type="ECO:0008006" key="6">
    <source>
        <dbReference type="Google" id="ProtNLM"/>
    </source>
</evidence>
<evidence type="ECO:0000256" key="1">
    <source>
        <dbReference type="SAM" id="MobiDB-lite"/>
    </source>
</evidence>
<feature type="region of interest" description="Disordered" evidence="1">
    <location>
        <begin position="78"/>
        <end position="98"/>
    </location>
</feature>
<gene>
    <name evidence="4" type="ORF">D3P04_21380</name>
</gene>
<dbReference type="Proteomes" id="UP000284202">
    <property type="component" value="Unassembled WGS sequence"/>
</dbReference>
<dbReference type="EMBL" id="QZCG01000019">
    <property type="protein sequence ID" value="RJE82141.1"/>
    <property type="molecule type" value="Genomic_DNA"/>
</dbReference>
<proteinExistence type="predicted"/>
<keyword evidence="3" id="KW-0732">Signal</keyword>
<dbReference type="OrthoDB" id="8355034at2"/>
<name>A0A418SMH3_9RHOB</name>